<dbReference type="PANTHER" id="PTHR42872:SF3">
    <property type="entry name" value="PROTEIN-GLUTAMATE METHYLESTERASE_PROTEIN-GLUTAMINE GLUTAMINASE 1"/>
    <property type="match status" value="1"/>
</dbReference>
<gene>
    <name evidence="4" type="primary">cheB</name>
    <name evidence="9" type="ORF">QBE51_01565</name>
</gene>
<feature type="active site" evidence="4 5">
    <location>
        <position position="198"/>
    </location>
</feature>
<sequence>MMEKKKVLVIDDSAFMRRVISDIINNDHRFIVVGTANNGEEGLKKIQELNPDVITLDVEMPSMNGLEMLNVLMKTNPKPVLVISALTKEGADTTIQALGLGAVDFITKPKNIFKMNEDEIKTHILEKISIASKIHNFPSRSEKKIEKYVTKSRAVSSPSSKLKKIVAIGTSTGGPRALQEVLPYIPKELPASYVIVQHMPPGFTKSLAERLNSLSDITVKEAEDKDILYPGVAYIAPGDYHILIEKANYSSDYWIRLSSSPSVGGHRPSVNVMLNSLSETNLDNIVGVIMTGMGSDGCEGMKNLKTKNNAYIIAQDEKTCVVYGMPKAVVESGIANVVVPIQQIAKEIVKAVEVL</sequence>
<dbReference type="SUPFAM" id="SSF52172">
    <property type="entry name" value="CheY-like"/>
    <property type="match status" value="1"/>
</dbReference>
<keyword evidence="1 4" id="KW-0378">Hydrolase</keyword>
<comment type="domain">
    <text evidence="4">Contains a C-terminal catalytic domain, and an N-terminal region which modulates catalytic activity.</text>
</comment>
<comment type="catalytic activity">
    <reaction evidence="4">
        <text>L-glutaminyl-[protein] + H2O = L-glutamyl-[protein] + NH4(+)</text>
        <dbReference type="Rhea" id="RHEA:16441"/>
        <dbReference type="Rhea" id="RHEA-COMP:10207"/>
        <dbReference type="Rhea" id="RHEA-COMP:10208"/>
        <dbReference type="ChEBI" id="CHEBI:15377"/>
        <dbReference type="ChEBI" id="CHEBI:28938"/>
        <dbReference type="ChEBI" id="CHEBI:29973"/>
        <dbReference type="ChEBI" id="CHEBI:30011"/>
        <dbReference type="EC" id="3.5.1.44"/>
    </reaction>
</comment>
<dbReference type="GO" id="GO:0008984">
    <property type="term" value="F:protein-glutamate methylesterase activity"/>
    <property type="evidence" value="ECO:0007669"/>
    <property type="project" value="UniProtKB-EC"/>
</dbReference>
<dbReference type="NCBIfam" id="NF001965">
    <property type="entry name" value="PRK00742.1"/>
    <property type="match status" value="1"/>
</dbReference>
<dbReference type="InterPro" id="IPR001789">
    <property type="entry name" value="Sig_transdc_resp-reg_receiver"/>
</dbReference>
<dbReference type="PANTHER" id="PTHR42872">
    <property type="entry name" value="PROTEIN-GLUTAMATE METHYLESTERASE/PROTEIN-GLUTAMINE GLUTAMINASE"/>
    <property type="match status" value="1"/>
</dbReference>
<name>A0ABZ2Y5P3_9FIRM</name>
<protein>
    <recommendedName>
        <fullName evidence="4">Protein-glutamate methylesterase/protein-glutamine glutaminase</fullName>
        <ecNumber evidence="4">3.1.1.61</ecNumber>
        <ecNumber evidence="4">3.5.1.44</ecNumber>
    </recommendedName>
</protein>
<accession>A0ABZ2Y5P3</accession>
<dbReference type="CDD" id="cd16432">
    <property type="entry name" value="CheB_Rec"/>
    <property type="match status" value="1"/>
</dbReference>
<keyword evidence="4 6" id="KW-0597">Phosphoprotein</keyword>
<evidence type="ECO:0000313" key="9">
    <source>
        <dbReference type="EMBL" id="WZL70245.1"/>
    </source>
</evidence>
<evidence type="ECO:0000256" key="5">
    <source>
        <dbReference type="PROSITE-ProRule" id="PRU00050"/>
    </source>
</evidence>
<dbReference type="SMART" id="SM00448">
    <property type="entry name" value="REC"/>
    <property type="match status" value="1"/>
</dbReference>
<dbReference type="InterPro" id="IPR008248">
    <property type="entry name" value="CheB-like"/>
</dbReference>
<evidence type="ECO:0000259" key="8">
    <source>
        <dbReference type="PROSITE" id="PS50122"/>
    </source>
</evidence>
<dbReference type="EC" id="3.1.1.61" evidence="4"/>
<dbReference type="Pfam" id="PF01339">
    <property type="entry name" value="CheB_methylest"/>
    <property type="match status" value="1"/>
</dbReference>
<evidence type="ECO:0000256" key="3">
    <source>
        <dbReference type="ARBA" id="ARBA00048267"/>
    </source>
</evidence>
<dbReference type="SUPFAM" id="SSF52738">
    <property type="entry name" value="Methylesterase CheB, C-terminal domain"/>
    <property type="match status" value="1"/>
</dbReference>
<evidence type="ECO:0000256" key="4">
    <source>
        <dbReference type="HAMAP-Rule" id="MF_00099"/>
    </source>
</evidence>
<dbReference type="HAMAP" id="MF_00099">
    <property type="entry name" value="CheB_chemtxs"/>
    <property type="match status" value="1"/>
</dbReference>
<comment type="function">
    <text evidence="2">May play the central regulatory role in sporulation. It may be an element of the effector pathway responsible for the activation of sporulation genes in response to nutritional stress. Spo0A may act in concert with spo0H (a sigma factor) to control the expression of some genes that are critical to the sporulation process.</text>
</comment>
<comment type="subcellular location">
    <subcellularLocation>
        <location evidence="4">Cytoplasm</location>
    </subcellularLocation>
</comment>
<dbReference type="Gene3D" id="3.40.50.180">
    <property type="entry name" value="Methylesterase CheB, C-terminal domain"/>
    <property type="match status" value="1"/>
</dbReference>
<dbReference type="InterPro" id="IPR035909">
    <property type="entry name" value="CheB_C"/>
</dbReference>
<dbReference type="RefSeq" id="WP_341877207.1">
    <property type="nucleotide sequence ID" value="NZ_CP121687.1"/>
</dbReference>
<dbReference type="PROSITE" id="PS50110">
    <property type="entry name" value="RESPONSE_REGULATORY"/>
    <property type="match status" value="1"/>
</dbReference>
<dbReference type="Proteomes" id="UP001486565">
    <property type="component" value="Chromosome"/>
</dbReference>
<comment type="similarity">
    <text evidence="4">Belongs to the CheB family.</text>
</comment>
<dbReference type="NCBIfam" id="NF009206">
    <property type="entry name" value="PRK12555.1"/>
    <property type="match status" value="1"/>
</dbReference>
<evidence type="ECO:0000256" key="2">
    <source>
        <dbReference type="ARBA" id="ARBA00024867"/>
    </source>
</evidence>
<evidence type="ECO:0000313" key="10">
    <source>
        <dbReference type="Proteomes" id="UP001486565"/>
    </source>
</evidence>
<reference evidence="9 10" key="1">
    <citation type="submission" date="2023-03" db="EMBL/GenBank/DDBJ databases">
        <title>Novel Species.</title>
        <authorList>
            <person name="Ma S."/>
        </authorList>
    </citation>
    <scope>NUCLEOTIDE SEQUENCE [LARGE SCALE GENOMIC DNA]</scope>
    <source>
        <strain evidence="9 10">LIND6LT2</strain>
    </source>
</reference>
<feature type="domain" description="CheB-type methylesterase" evidence="8">
    <location>
        <begin position="158"/>
        <end position="355"/>
    </location>
</feature>
<feature type="domain" description="Response regulatory" evidence="7">
    <location>
        <begin position="6"/>
        <end position="123"/>
    </location>
</feature>
<evidence type="ECO:0000259" key="7">
    <source>
        <dbReference type="PROSITE" id="PS50110"/>
    </source>
</evidence>
<dbReference type="EMBL" id="CP121687">
    <property type="protein sequence ID" value="WZL70245.1"/>
    <property type="molecule type" value="Genomic_DNA"/>
</dbReference>
<dbReference type="PROSITE" id="PS50122">
    <property type="entry name" value="CHEB"/>
    <property type="match status" value="1"/>
</dbReference>
<comment type="PTM">
    <text evidence="4">Phosphorylated by CheA. Phosphorylation of the N-terminal regulatory domain activates the methylesterase activity.</text>
</comment>
<dbReference type="Pfam" id="PF00072">
    <property type="entry name" value="Response_reg"/>
    <property type="match status" value="1"/>
</dbReference>
<dbReference type="InterPro" id="IPR000673">
    <property type="entry name" value="Sig_transdc_resp-reg_Me-estase"/>
</dbReference>
<keyword evidence="10" id="KW-1185">Reference proteome</keyword>
<evidence type="ECO:0000256" key="1">
    <source>
        <dbReference type="ARBA" id="ARBA00022801"/>
    </source>
</evidence>
<keyword evidence="4" id="KW-0963">Cytoplasm</keyword>
<dbReference type="PIRSF" id="PIRSF000876">
    <property type="entry name" value="RR_chemtxs_CheB"/>
    <property type="match status" value="1"/>
</dbReference>
<feature type="active site" evidence="4 5">
    <location>
        <position position="171"/>
    </location>
</feature>
<proteinExistence type="inferred from homology"/>
<dbReference type="EC" id="3.5.1.44" evidence="4"/>
<comment type="catalytic activity">
    <reaction evidence="3 4">
        <text>[protein]-L-glutamate 5-O-methyl ester + H2O = L-glutamyl-[protein] + methanol + H(+)</text>
        <dbReference type="Rhea" id="RHEA:23236"/>
        <dbReference type="Rhea" id="RHEA-COMP:10208"/>
        <dbReference type="Rhea" id="RHEA-COMP:10311"/>
        <dbReference type="ChEBI" id="CHEBI:15377"/>
        <dbReference type="ChEBI" id="CHEBI:15378"/>
        <dbReference type="ChEBI" id="CHEBI:17790"/>
        <dbReference type="ChEBI" id="CHEBI:29973"/>
        <dbReference type="ChEBI" id="CHEBI:82795"/>
        <dbReference type="EC" id="3.1.1.61"/>
    </reaction>
</comment>
<dbReference type="InterPro" id="IPR011006">
    <property type="entry name" value="CheY-like_superfamily"/>
</dbReference>
<feature type="modified residue" description="4-aspartylphosphate" evidence="4 6">
    <location>
        <position position="57"/>
    </location>
</feature>
<dbReference type="CDD" id="cd17541">
    <property type="entry name" value="REC_CheB-like"/>
    <property type="match status" value="1"/>
</dbReference>
<feature type="active site" evidence="4 5">
    <location>
        <position position="296"/>
    </location>
</feature>
<organism evidence="9 10">
    <name type="scientific">Defluviitalea saccharophila</name>
    <dbReference type="NCBI Taxonomy" id="879970"/>
    <lineage>
        <taxon>Bacteria</taxon>
        <taxon>Bacillati</taxon>
        <taxon>Bacillota</taxon>
        <taxon>Clostridia</taxon>
        <taxon>Lachnospirales</taxon>
        <taxon>Defluviitaleaceae</taxon>
        <taxon>Defluviitalea</taxon>
    </lineage>
</organism>
<dbReference type="Gene3D" id="3.40.50.2300">
    <property type="match status" value="1"/>
</dbReference>
<keyword evidence="4 5" id="KW-0145">Chemotaxis</keyword>
<evidence type="ECO:0000256" key="6">
    <source>
        <dbReference type="PROSITE-ProRule" id="PRU00169"/>
    </source>
</evidence>
<comment type="function">
    <text evidence="4">Involved in chemotaxis. Part of a chemotaxis signal transduction system that modulates chemotaxis in response to various stimuli. Catalyzes the demethylation of specific methylglutamate residues introduced into the chemoreceptors (methyl-accepting chemotaxis proteins or MCP) by CheR. Also mediates the irreversible deamidation of specific glutamine residues to glutamic acid.</text>
</comment>